<keyword evidence="1" id="KW-0812">Transmembrane</keyword>
<proteinExistence type="predicted"/>
<dbReference type="EMBL" id="CAJMWV010006733">
    <property type="protein sequence ID" value="CAE6524133.1"/>
    <property type="molecule type" value="Genomic_DNA"/>
</dbReference>
<organism evidence="2 3">
    <name type="scientific">Rhizoctonia solani</name>
    <dbReference type="NCBI Taxonomy" id="456999"/>
    <lineage>
        <taxon>Eukaryota</taxon>
        <taxon>Fungi</taxon>
        <taxon>Dikarya</taxon>
        <taxon>Basidiomycota</taxon>
        <taxon>Agaricomycotina</taxon>
        <taxon>Agaricomycetes</taxon>
        <taxon>Cantharellales</taxon>
        <taxon>Ceratobasidiaceae</taxon>
        <taxon>Rhizoctonia</taxon>
    </lineage>
</organism>
<sequence>MLRSPRISFILTSLITLYAAIVTLFILGESVQSGWVDGFFSSLSKSPTNSSALLSYEQQPLALERESTPATVTVTKTINTIQTMVPIIPGPAYCDECGKDDLLCKEYGRHNLQRSRGFEGTNSRLKRVLRKAASGEPINIGVLGGSVTHGHAVVHPEFWTDIFFAWWNQTYPHEKNILVNGAVPATGTEYFSVCALEHIGRAFPG</sequence>
<evidence type="ECO:0000313" key="2">
    <source>
        <dbReference type="EMBL" id="CAE6524133.1"/>
    </source>
</evidence>
<feature type="transmembrane region" description="Helical" evidence="1">
    <location>
        <begin position="7"/>
        <end position="27"/>
    </location>
</feature>
<gene>
    <name evidence="2" type="ORF">RDB_LOCUS148815</name>
</gene>
<dbReference type="Proteomes" id="UP000663831">
    <property type="component" value="Unassembled WGS sequence"/>
</dbReference>
<dbReference type="PANTHER" id="PTHR34407:SF1">
    <property type="entry name" value="SGNH HYDROLASE-TYPE ESTERASE DOMAIN-CONTAINING PROTEIN"/>
    <property type="match status" value="1"/>
</dbReference>
<comment type="caution">
    <text evidence="2">The sequence shown here is derived from an EMBL/GenBank/DDBJ whole genome shotgun (WGS) entry which is preliminary data.</text>
</comment>
<protein>
    <submittedName>
        <fullName evidence="2">Uncharacterized protein</fullName>
    </submittedName>
</protein>
<dbReference type="PANTHER" id="PTHR34407">
    <property type="entry name" value="EXPRESSED PROTEIN"/>
    <property type="match status" value="1"/>
</dbReference>
<dbReference type="AlphaFoldDB" id="A0A8H3HN33"/>
<keyword evidence="1" id="KW-1133">Transmembrane helix</keyword>
<keyword evidence="1" id="KW-0472">Membrane</keyword>
<evidence type="ECO:0000256" key="1">
    <source>
        <dbReference type="SAM" id="Phobius"/>
    </source>
</evidence>
<name>A0A8H3HN33_9AGAM</name>
<accession>A0A8H3HN33</accession>
<evidence type="ECO:0000313" key="3">
    <source>
        <dbReference type="Proteomes" id="UP000663831"/>
    </source>
</evidence>
<reference evidence="2" key="1">
    <citation type="submission" date="2021-01" db="EMBL/GenBank/DDBJ databases">
        <authorList>
            <person name="Kaushik A."/>
        </authorList>
    </citation>
    <scope>NUCLEOTIDE SEQUENCE</scope>
    <source>
        <strain evidence="2">AG3-1AP</strain>
    </source>
</reference>